<evidence type="ECO:0000256" key="2">
    <source>
        <dbReference type="ARBA" id="ARBA00022490"/>
    </source>
</evidence>
<comment type="pathway">
    <text evidence="9">Metabolic intermediate biosynthesis; acetyl-CoA biosynthesis; acetyl-CoA from acetate: step 1/2.</text>
</comment>
<dbReference type="AlphaFoldDB" id="A0A4Q1SH86"/>
<comment type="similarity">
    <text evidence="1 9 10">Belongs to the acetokinase family.</text>
</comment>
<feature type="binding site" evidence="9">
    <location>
        <position position="17"/>
    </location>
    <ligand>
        <name>ATP</name>
        <dbReference type="ChEBI" id="CHEBI:30616"/>
    </ligand>
</feature>
<comment type="subunit">
    <text evidence="9">Homodimer.</text>
</comment>
<proteinExistence type="inferred from homology"/>
<comment type="cofactor">
    <cofactor evidence="9">
        <name>Mg(2+)</name>
        <dbReference type="ChEBI" id="CHEBI:18420"/>
    </cofactor>
    <cofactor evidence="9">
        <name>Mn(2+)</name>
        <dbReference type="ChEBI" id="CHEBI:29035"/>
    </cofactor>
    <text evidence="9">Mg(2+). Can also accept Mn(2+).</text>
</comment>
<comment type="catalytic activity">
    <reaction evidence="9">
        <text>acetate + ATP = acetyl phosphate + ADP</text>
        <dbReference type="Rhea" id="RHEA:11352"/>
        <dbReference type="ChEBI" id="CHEBI:22191"/>
        <dbReference type="ChEBI" id="CHEBI:30089"/>
        <dbReference type="ChEBI" id="CHEBI:30616"/>
        <dbReference type="ChEBI" id="CHEBI:456216"/>
        <dbReference type="EC" id="2.7.2.1"/>
    </reaction>
</comment>
<keyword evidence="2 9" id="KW-0963">Cytoplasm</keyword>
<comment type="subcellular location">
    <subcellularLocation>
        <location evidence="9">Cytoplasm</location>
    </subcellularLocation>
</comment>
<dbReference type="EC" id="2.7.2.1" evidence="9"/>
<keyword evidence="7 9" id="KW-0067">ATP-binding</keyword>
<evidence type="ECO:0000256" key="6">
    <source>
        <dbReference type="ARBA" id="ARBA00022777"/>
    </source>
</evidence>
<keyword evidence="8 9" id="KW-0460">Magnesium</keyword>
<dbReference type="NCBIfam" id="TIGR00016">
    <property type="entry name" value="ackA"/>
    <property type="match status" value="1"/>
</dbReference>
<dbReference type="PROSITE" id="PS01075">
    <property type="entry name" value="ACETATE_KINASE_1"/>
    <property type="match status" value="1"/>
</dbReference>
<evidence type="ECO:0000256" key="1">
    <source>
        <dbReference type="ARBA" id="ARBA00008748"/>
    </source>
</evidence>
<dbReference type="HAMAP" id="MF_00020">
    <property type="entry name" value="Acetate_kinase"/>
    <property type="match status" value="1"/>
</dbReference>
<dbReference type="EMBL" id="SDMK01000001">
    <property type="protein sequence ID" value="RXS96717.1"/>
    <property type="molecule type" value="Genomic_DNA"/>
</dbReference>
<evidence type="ECO:0000256" key="4">
    <source>
        <dbReference type="ARBA" id="ARBA00022723"/>
    </source>
</evidence>
<keyword evidence="12" id="KW-1185">Reference proteome</keyword>
<dbReference type="PRINTS" id="PR00471">
    <property type="entry name" value="ACETATEKNASE"/>
</dbReference>
<evidence type="ECO:0000256" key="7">
    <source>
        <dbReference type="ARBA" id="ARBA00022840"/>
    </source>
</evidence>
<gene>
    <name evidence="9" type="primary">ackA</name>
    <name evidence="11" type="ORF">ESZ00_01855</name>
</gene>
<feature type="binding site" evidence="9">
    <location>
        <begin position="202"/>
        <end position="206"/>
    </location>
    <ligand>
        <name>ATP</name>
        <dbReference type="ChEBI" id="CHEBI:30616"/>
    </ligand>
</feature>
<dbReference type="SUPFAM" id="SSF53067">
    <property type="entry name" value="Actin-like ATPase domain"/>
    <property type="match status" value="2"/>
</dbReference>
<dbReference type="InterPro" id="IPR023865">
    <property type="entry name" value="Aliphatic_acid_kinase_CS"/>
</dbReference>
<dbReference type="PROSITE" id="PS01076">
    <property type="entry name" value="ACETATE_KINASE_2"/>
    <property type="match status" value="1"/>
</dbReference>
<dbReference type="PANTHER" id="PTHR21060:SF21">
    <property type="entry name" value="ACETATE KINASE"/>
    <property type="match status" value="1"/>
</dbReference>
<dbReference type="GO" id="GO:0005524">
    <property type="term" value="F:ATP binding"/>
    <property type="evidence" value="ECO:0007669"/>
    <property type="project" value="UniProtKB-KW"/>
</dbReference>
<comment type="function">
    <text evidence="9">Catalyzes the formation of acetyl phosphate from acetate and ATP. Can also catalyze the reverse reaction.</text>
</comment>
<feature type="site" description="Transition state stabilizer" evidence="9">
    <location>
        <position position="179"/>
    </location>
</feature>
<organism evidence="11 12">
    <name type="scientific">Silvibacterium dinghuense</name>
    <dbReference type="NCBI Taxonomy" id="1560006"/>
    <lineage>
        <taxon>Bacteria</taxon>
        <taxon>Pseudomonadati</taxon>
        <taxon>Acidobacteriota</taxon>
        <taxon>Terriglobia</taxon>
        <taxon>Terriglobales</taxon>
        <taxon>Acidobacteriaceae</taxon>
        <taxon>Silvibacterium</taxon>
    </lineage>
</organism>
<keyword evidence="3 9" id="KW-0808">Transferase</keyword>
<sequence length="387" mass="41402">MSDVPILAINSGSSTLKFGLFSLENGEERPLLRGSAEGIGKDGGKLEVFDGAGKLLHHEDRKYASQREALEHLTETLNQLHEPKPGAVGHRVVHGGAKLRDHARIDDKVLATLDAAVHFAPLHIPTSIELIRAAQSVYPGIPQFACFDTAFHQTMPEEAWHYPLPETFVTEGVRRYGFHGLSYASIVHTLGGALKPRAVIAHLGNGASLCAVRDGKSVDTSMGMTPTGGIPMGTRTGDLDPGVLLYLMRVHHLDDQALESLLNHDSGLKALGGDSDMRKLDEAAGKGSHEAALAIEIFCRAVARTVAAFAVSLGGLDQLIFAGGIGEHSASVRANVADKLAWLGVQLDDARNRDAAKVISEEGEPIEVLIVGSEEEAQIAREVRRLL</sequence>
<feature type="binding site" evidence="9">
    <location>
        <position position="10"/>
    </location>
    <ligand>
        <name>Mg(2+)</name>
        <dbReference type="ChEBI" id="CHEBI:18420"/>
    </ligand>
</feature>
<keyword evidence="4 9" id="KW-0479">Metal-binding</keyword>
<evidence type="ECO:0000256" key="8">
    <source>
        <dbReference type="ARBA" id="ARBA00022842"/>
    </source>
</evidence>
<dbReference type="GO" id="GO:0006083">
    <property type="term" value="P:acetate metabolic process"/>
    <property type="evidence" value="ECO:0007669"/>
    <property type="project" value="TreeGrafter"/>
</dbReference>
<dbReference type="GO" id="GO:0000287">
    <property type="term" value="F:magnesium ion binding"/>
    <property type="evidence" value="ECO:0007669"/>
    <property type="project" value="UniProtKB-UniRule"/>
</dbReference>
<dbReference type="GO" id="GO:0008776">
    <property type="term" value="F:acetate kinase activity"/>
    <property type="evidence" value="ECO:0007669"/>
    <property type="project" value="UniProtKB-UniRule"/>
</dbReference>
<dbReference type="OrthoDB" id="9802453at2"/>
<evidence type="ECO:0000256" key="10">
    <source>
        <dbReference type="RuleBase" id="RU003835"/>
    </source>
</evidence>
<dbReference type="Proteomes" id="UP000290253">
    <property type="component" value="Unassembled WGS sequence"/>
</dbReference>
<dbReference type="RefSeq" id="WP_129206467.1">
    <property type="nucleotide sequence ID" value="NZ_BMGU01000001.1"/>
</dbReference>
<dbReference type="GO" id="GO:0006085">
    <property type="term" value="P:acetyl-CoA biosynthetic process"/>
    <property type="evidence" value="ECO:0007669"/>
    <property type="project" value="UniProtKB-UniRule"/>
</dbReference>
<evidence type="ECO:0000256" key="5">
    <source>
        <dbReference type="ARBA" id="ARBA00022741"/>
    </source>
</evidence>
<comment type="caution">
    <text evidence="11">The sequence shown here is derived from an EMBL/GenBank/DDBJ whole genome shotgun (WGS) entry which is preliminary data.</text>
</comment>
<dbReference type="Pfam" id="PF00871">
    <property type="entry name" value="Acetate_kinase"/>
    <property type="match status" value="1"/>
</dbReference>
<evidence type="ECO:0000313" key="11">
    <source>
        <dbReference type="EMBL" id="RXS96717.1"/>
    </source>
</evidence>
<evidence type="ECO:0000313" key="12">
    <source>
        <dbReference type="Proteomes" id="UP000290253"/>
    </source>
</evidence>
<dbReference type="InterPro" id="IPR043129">
    <property type="entry name" value="ATPase_NBD"/>
</dbReference>
<dbReference type="InterPro" id="IPR004372">
    <property type="entry name" value="Ac/propionate_kinase"/>
</dbReference>
<feature type="binding site" evidence="9">
    <location>
        <begin position="276"/>
        <end position="278"/>
    </location>
    <ligand>
        <name>ATP</name>
        <dbReference type="ChEBI" id="CHEBI:30616"/>
    </ligand>
</feature>
<name>A0A4Q1SH86_9BACT</name>
<dbReference type="Gene3D" id="3.30.420.40">
    <property type="match status" value="2"/>
</dbReference>
<feature type="site" description="Transition state stabilizer" evidence="9">
    <location>
        <position position="235"/>
    </location>
</feature>
<dbReference type="InterPro" id="IPR000890">
    <property type="entry name" value="Aliphatic_acid_kin_short-chain"/>
</dbReference>
<feature type="active site" description="Proton donor/acceptor" evidence="9">
    <location>
        <position position="148"/>
    </location>
</feature>
<dbReference type="UniPathway" id="UPA00340">
    <property type="reaction ID" value="UER00458"/>
</dbReference>
<accession>A0A4Q1SH86</accession>
<keyword evidence="6 9" id="KW-0418">Kinase</keyword>
<dbReference type="PIRSF" id="PIRSF000722">
    <property type="entry name" value="Acetate_prop_kin"/>
    <property type="match status" value="1"/>
</dbReference>
<protein>
    <recommendedName>
        <fullName evidence="9">Acetate kinase</fullName>
        <ecNumber evidence="9">2.7.2.1</ecNumber>
    </recommendedName>
    <alternativeName>
        <fullName evidence="9">Acetokinase</fullName>
    </alternativeName>
</protein>
<evidence type="ECO:0000256" key="9">
    <source>
        <dbReference type="HAMAP-Rule" id="MF_00020"/>
    </source>
</evidence>
<dbReference type="GO" id="GO:0005829">
    <property type="term" value="C:cytosol"/>
    <property type="evidence" value="ECO:0007669"/>
    <property type="project" value="TreeGrafter"/>
</dbReference>
<feature type="binding site" evidence="9">
    <location>
        <position position="91"/>
    </location>
    <ligand>
        <name>substrate</name>
    </ligand>
</feature>
<reference evidence="11 12" key="1">
    <citation type="journal article" date="2016" name="Int. J. Syst. Evol. Microbiol.">
        <title>Acidipila dinghuensis sp. nov., an acidobacterium isolated from forest soil.</title>
        <authorList>
            <person name="Jiang Y.W."/>
            <person name="Wang J."/>
            <person name="Chen M.H."/>
            <person name="Lv Y.Y."/>
            <person name="Qiu L.H."/>
        </authorList>
    </citation>
    <scope>NUCLEOTIDE SEQUENCE [LARGE SCALE GENOMIC DNA]</scope>
    <source>
        <strain evidence="11 12">DHOF10</strain>
    </source>
</reference>
<feature type="binding site" evidence="9">
    <location>
        <position position="375"/>
    </location>
    <ligand>
        <name>Mg(2+)</name>
        <dbReference type="ChEBI" id="CHEBI:18420"/>
    </ligand>
</feature>
<dbReference type="PANTHER" id="PTHR21060">
    <property type="entry name" value="ACETATE KINASE"/>
    <property type="match status" value="1"/>
</dbReference>
<feature type="binding site" evidence="9">
    <location>
        <begin position="324"/>
        <end position="328"/>
    </location>
    <ligand>
        <name>ATP</name>
        <dbReference type="ChEBI" id="CHEBI:30616"/>
    </ligand>
</feature>
<evidence type="ECO:0000256" key="3">
    <source>
        <dbReference type="ARBA" id="ARBA00022679"/>
    </source>
</evidence>
<keyword evidence="5 9" id="KW-0547">Nucleotide-binding</keyword>